<evidence type="ECO:0000256" key="1">
    <source>
        <dbReference type="SAM" id="MobiDB-lite"/>
    </source>
</evidence>
<dbReference type="GeneID" id="68917062"/>
<feature type="compositionally biased region" description="Basic residues" evidence="1">
    <location>
        <begin position="54"/>
        <end position="63"/>
    </location>
</feature>
<dbReference type="EMBL" id="HE601438">
    <property type="protein sequence ID" value="CAR98543.1"/>
    <property type="molecule type" value="Genomic_DNA"/>
</dbReference>
<gene>
    <name evidence="2" type="ORF">CBG25576</name>
    <name evidence="2" type="ORF">CBG_25576</name>
</gene>
<sequence>MEVSVGQKTEKKREDEENGLAKDSNKARNAPPPSPFSDVNDRNVCVARGEPKGPHHVRRRRQSRREQEKKLKTWRSTKSFREEWTIGAFLVSWDHSLSLLVNRLYSHRFFSCCCVLSSRDRRKKKKKEC</sequence>
<protein>
    <submittedName>
        <fullName evidence="2">Protein CBG25576</fullName>
    </submittedName>
</protein>
<dbReference type="CTD" id="68917062"/>
<dbReference type="RefSeq" id="XP_045098115.1">
    <property type="nucleotide sequence ID" value="XM_045242326.1"/>
</dbReference>
<accession>B6IF63</accession>
<dbReference type="KEGG" id="cbr:CBG_25576"/>
<dbReference type="AlphaFoldDB" id="B6IF63"/>
<keyword evidence="3" id="KW-1185">Reference proteome</keyword>
<organism evidence="2 3">
    <name type="scientific">Caenorhabditis briggsae</name>
    <dbReference type="NCBI Taxonomy" id="6238"/>
    <lineage>
        <taxon>Eukaryota</taxon>
        <taxon>Metazoa</taxon>
        <taxon>Ecdysozoa</taxon>
        <taxon>Nematoda</taxon>
        <taxon>Chromadorea</taxon>
        <taxon>Rhabditida</taxon>
        <taxon>Rhabditina</taxon>
        <taxon>Rhabditomorpha</taxon>
        <taxon>Rhabditoidea</taxon>
        <taxon>Rhabditidae</taxon>
        <taxon>Peloderinae</taxon>
        <taxon>Caenorhabditis</taxon>
    </lineage>
</organism>
<reference evidence="2 3" key="2">
    <citation type="journal article" date="2011" name="PLoS Genet.">
        <title>Caenorhabditis briggsae recombinant inbred line genotypes reveal inter-strain incompatibility and the evolution of recombination.</title>
        <authorList>
            <person name="Ross J.A."/>
            <person name="Koboldt D.C."/>
            <person name="Staisch J.E."/>
            <person name="Chamberlin H.M."/>
            <person name="Gupta B.P."/>
            <person name="Miller R.D."/>
            <person name="Baird S.E."/>
            <person name="Haag E.S."/>
        </authorList>
    </citation>
    <scope>NUCLEOTIDE SEQUENCE [LARGE SCALE GENOMIC DNA]</scope>
    <source>
        <strain evidence="2 3">AF16</strain>
    </source>
</reference>
<feature type="compositionally biased region" description="Basic and acidic residues" evidence="1">
    <location>
        <begin position="8"/>
        <end position="26"/>
    </location>
</feature>
<reference evidence="2 3" key="1">
    <citation type="journal article" date="2003" name="PLoS Biol.">
        <title>The genome sequence of Caenorhabditis briggsae: a platform for comparative genomics.</title>
        <authorList>
            <person name="Stein L.D."/>
            <person name="Bao Z."/>
            <person name="Blasiar D."/>
            <person name="Blumenthal T."/>
            <person name="Brent M.R."/>
            <person name="Chen N."/>
            <person name="Chinwalla A."/>
            <person name="Clarke L."/>
            <person name="Clee C."/>
            <person name="Coghlan A."/>
            <person name="Coulson A."/>
            <person name="D'Eustachio P."/>
            <person name="Fitch D.H."/>
            <person name="Fulton L.A."/>
            <person name="Fulton R.E."/>
            <person name="Griffiths-Jones S."/>
            <person name="Harris T.W."/>
            <person name="Hillier L.W."/>
            <person name="Kamath R."/>
            <person name="Kuwabara P.E."/>
            <person name="Mardis E.R."/>
            <person name="Marra M.A."/>
            <person name="Miner T.L."/>
            <person name="Minx P."/>
            <person name="Mullikin J.C."/>
            <person name="Plumb R.W."/>
            <person name="Rogers J."/>
            <person name="Schein J.E."/>
            <person name="Sohrmann M."/>
            <person name="Spieth J."/>
            <person name="Stajich J.E."/>
            <person name="Wei C."/>
            <person name="Willey D."/>
            <person name="Wilson R.K."/>
            <person name="Durbin R."/>
            <person name="Waterston R.H."/>
        </authorList>
    </citation>
    <scope>NUCLEOTIDE SEQUENCE [LARGE SCALE GENOMIC DNA]</scope>
    <source>
        <strain evidence="2 3">AF16</strain>
    </source>
</reference>
<dbReference type="HOGENOM" id="CLU_1950701_0_0_1"/>
<name>B6IF63_CAEBR</name>
<feature type="region of interest" description="Disordered" evidence="1">
    <location>
        <begin position="1"/>
        <end position="71"/>
    </location>
</feature>
<proteinExistence type="predicted"/>
<dbReference type="InParanoid" id="B6IF63"/>
<evidence type="ECO:0000313" key="3">
    <source>
        <dbReference type="Proteomes" id="UP000008549"/>
    </source>
</evidence>
<dbReference type="Proteomes" id="UP000008549">
    <property type="component" value="Unassembled WGS sequence"/>
</dbReference>
<evidence type="ECO:0000313" key="2">
    <source>
        <dbReference type="EMBL" id="CAR98543.1"/>
    </source>
</evidence>